<sequence length="389" mass="43246">MMMKNIFKIFVSLLLFTSCVNYNDATQETTVNIQLLQPTDYETTVDLTGKTVTATRGTVTLTSKTDANGIATFTGIAPDEYSFSTSWALSQKETLSGSISTTMITGETTLDMPTQVAINRDLVIGKIYFAGSKDNNNKNYVAGKFIELFNQSDDSIDVSGLYLGIVESESTPAYTQENLKTAYNDSVVLLKQIYRIPVNANKKVAPGGTILIVNSAIDHTTNNSMDHNLLDADFEVKDVQGKYQNNPETPAMEVIYNIYTGTSIMNMLQNGLGSYIIFRTDEDPTSWPKTYKYGKTSGNEWIVAPTRYILDGVESMRNSTKGFDLTTKRLWDYIDAGYTYIQSTTGYSGEIIYRKTSKTLNGHKILVDTNNSSNDFQVSKTIGTRNYDE</sequence>
<proteinExistence type="predicted"/>
<dbReference type="EMBL" id="BPTR01000001">
    <property type="protein sequence ID" value="GJG27519.1"/>
    <property type="molecule type" value="Genomic_DNA"/>
</dbReference>
<dbReference type="AlphaFoldDB" id="A0AA37ML71"/>
<name>A0AA37ML71_SEGBR</name>
<reference evidence="2" key="2">
    <citation type="submission" date="2021-08" db="EMBL/GenBank/DDBJ databases">
        <title>Prevotella lacticifex sp. nov., isolated from rumen of cow.</title>
        <authorList>
            <person name="Shinkai T."/>
            <person name="Ikeyama N."/>
            <person name="Kumagai M."/>
            <person name="Ohmori H."/>
            <person name="Sakamoto M."/>
            <person name="Ohkuma M."/>
            <person name="Mitsumori M."/>
        </authorList>
    </citation>
    <scope>NUCLEOTIDE SEQUENCE</scope>
    <source>
        <strain evidence="2">DSM 11371</strain>
    </source>
</reference>
<evidence type="ECO:0000313" key="5">
    <source>
        <dbReference type="Proteomes" id="UP000887043"/>
    </source>
</evidence>
<evidence type="ECO:0000313" key="3">
    <source>
        <dbReference type="EMBL" id="OYP56173.1"/>
    </source>
</evidence>
<dbReference type="InterPro" id="IPR032627">
    <property type="entry name" value="DUF4876"/>
</dbReference>
<accession>A0AA37ML71</accession>
<dbReference type="SUPFAM" id="SSF117074">
    <property type="entry name" value="Hypothetical protein PA1324"/>
    <property type="match status" value="1"/>
</dbReference>
<feature type="chain" id="PRO_5041349751" evidence="1">
    <location>
        <begin position="24"/>
        <end position="389"/>
    </location>
</feature>
<dbReference type="RefSeq" id="WP_051214739.1">
    <property type="nucleotide sequence ID" value="NZ_BPTR01000001.1"/>
</dbReference>
<dbReference type="Proteomes" id="UP000216189">
    <property type="component" value="Unassembled WGS sequence"/>
</dbReference>
<gene>
    <name evidence="3" type="ORF">CIK91_03935</name>
    <name evidence="2" type="ORF">PRRU23_12190</name>
</gene>
<dbReference type="EMBL" id="NPJF01000024">
    <property type="protein sequence ID" value="OYP56173.1"/>
    <property type="molecule type" value="Genomic_DNA"/>
</dbReference>
<reference evidence="3 4" key="1">
    <citation type="submission" date="2017-08" db="EMBL/GenBank/DDBJ databases">
        <title>Comparative genomics of non-oral Prevotella species.</title>
        <authorList>
            <person name="Accetto T."/>
            <person name="Nograsek B."/>
            <person name="Avgustin G."/>
        </authorList>
    </citation>
    <scope>NUCLEOTIDE SEQUENCE [LARGE SCALE GENOMIC DNA]</scope>
    <source>
        <strain evidence="3 4">TC1-1</strain>
    </source>
</reference>
<comment type="caution">
    <text evidence="2">The sequence shown here is derived from an EMBL/GenBank/DDBJ whole genome shotgun (WGS) entry which is preliminary data.</text>
</comment>
<organism evidence="2 5">
    <name type="scientific">Segatella bryantii</name>
    <name type="common">Prevotella bryantii</name>
    <dbReference type="NCBI Taxonomy" id="77095"/>
    <lineage>
        <taxon>Bacteria</taxon>
        <taxon>Pseudomonadati</taxon>
        <taxon>Bacteroidota</taxon>
        <taxon>Bacteroidia</taxon>
        <taxon>Bacteroidales</taxon>
        <taxon>Prevotellaceae</taxon>
        <taxon>Segatella</taxon>
    </lineage>
</organism>
<evidence type="ECO:0000313" key="4">
    <source>
        <dbReference type="Proteomes" id="UP000216189"/>
    </source>
</evidence>
<feature type="signal peptide" evidence="1">
    <location>
        <begin position="1"/>
        <end position="23"/>
    </location>
</feature>
<evidence type="ECO:0000256" key="1">
    <source>
        <dbReference type="SAM" id="SignalP"/>
    </source>
</evidence>
<keyword evidence="1" id="KW-0732">Signal</keyword>
<dbReference type="PROSITE" id="PS51257">
    <property type="entry name" value="PROKAR_LIPOPROTEIN"/>
    <property type="match status" value="1"/>
</dbReference>
<dbReference type="Pfam" id="PF16215">
    <property type="entry name" value="DUF4876"/>
    <property type="match status" value="1"/>
</dbReference>
<keyword evidence="4" id="KW-1185">Reference proteome</keyword>
<evidence type="ECO:0000313" key="2">
    <source>
        <dbReference type="EMBL" id="GJG27519.1"/>
    </source>
</evidence>
<dbReference type="Proteomes" id="UP000887043">
    <property type="component" value="Unassembled WGS sequence"/>
</dbReference>
<dbReference type="GeneID" id="72479423"/>
<protein>
    <submittedName>
        <fullName evidence="2">DUF4876 domain-containing protein</fullName>
    </submittedName>
</protein>